<evidence type="ECO:0000313" key="2">
    <source>
        <dbReference type="EMBL" id="ETO01551.1"/>
    </source>
</evidence>
<evidence type="ECO:0000313" key="3">
    <source>
        <dbReference type="Proteomes" id="UP000023152"/>
    </source>
</evidence>
<dbReference type="Proteomes" id="UP000023152">
    <property type="component" value="Unassembled WGS sequence"/>
</dbReference>
<protein>
    <submittedName>
        <fullName evidence="2">Uncharacterized protein</fullName>
    </submittedName>
</protein>
<keyword evidence="3" id="KW-1185">Reference proteome</keyword>
<reference evidence="2 3" key="1">
    <citation type="journal article" date="2013" name="Curr. Biol.">
        <title>The Genome of the Foraminiferan Reticulomyxa filosa.</title>
        <authorList>
            <person name="Glockner G."/>
            <person name="Hulsmann N."/>
            <person name="Schleicher M."/>
            <person name="Noegel A.A."/>
            <person name="Eichinger L."/>
            <person name="Gallinger C."/>
            <person name="Pawlowski J."/>
            <person name="Sierra R."/>
            <person name="Euteneuer U."/>
            <person name="Pillet L."/>
            <person name="Moustafa A."/>
            <person name="Platzer M."/>
            <person name="Groth M."/>
            <person name="Szafranski K."/>
            <person name="Schliwa M."/>
        </authorList>
    </citation>
    <scope>NUCLEOTIDE SEQUENCE [LARGE SCALE GENOMIC DNA]</scope>
</reference>
<accession>X6LJK7</accession>
<dbReference type="Gene3D" id="3.30.530.20">
    <property type="match status" value="1"/>
</dbReference>
<feature type="region of interest" description="Disordered" evidence="1">
    <location>
        <begin position="139"/>
        <end position="159"/>
    </location>
</feature>
<organism evidence="2 3">
    <name type="scientific">Reticulomyxa filosa</name>
    <dbReference type="NCBI Taxonomy" id="46433"/>
    <lineage>
        <taxon>Eukaryota</taxon>
        <taxon>Sar</taxon>
        <taxon>Rhizaria</taxon>
        <taxon>Retaria</taxon>
        <taxon>Foraminifera</taxon>
        <taxon>Monothalamids</taxon>
        <taxon>Reticulomyxidae</taxon>
        <taxon>Reticulomyxa</taxon>
    </lineage>
</organism>
<dbReference type="EMBL" id="ASPP01037986">
    <property type="protein sequence ID" value="ETO01551.1"/>
    <property type="molecule type" value="Genomic_DNA"/>
</dbReference>
<proteinExistence type="predicted"/>
<dbReference type="AlphaFoldDB" id="X6LJK7"/>
<dbReference type="InterPro" id="IPR023393">
    <property type="entry name" value="START-like_dom_sf"/>
</dbReference>
<sequence length="159" mass="19263">VHAQPQEIYRTLCDPFFRFRYDKIIETIEVLEKLDDNTYIARFVHTFNQCYMKVSRESILVIKYKEIIPNERYVRRKGKKKGQIRYELNNFKRAEKNKNNKLLNFFCSVLVEIKLFSLRCINKKIPTIINERTIKKKTLKPPGVYNEPPHHQKQHKKFC</sequence>
<evidence type="ECO:0000256" key="1">
    <source>
        <dbReference type="SAM" id="MobiDB-lite"/>
    </source>
</evidence>
<gene>
    <name evidence="2" type="ORF">RFI_35889</name>
</gene>
<name>X6LJK7_RETFI</name>
<comment type="caution">
    <text evidence="2">The sequence shown here is derived from an EMBL/GenBank/DDBJ whole genome shotgun (WGS) entry which is preliminary data.</text>
</comment>
<dbReference type="SUPFAM" id="SSF55961">
    <property type="entry name" value="Bet v1-like"/>
    <property type="match status" value="1"/>
</dbReference>
<feature type="non-terminal residue" evidence="2">
    <location>
        <position position="1"/>
    </location>
</feature>
<dbReference type="OrthoDB" id="3176171at2759"/>